<feature type="chain" id="PRO_5040234381" description="Secreted protein" evidence="1">
    <location>
        <begin position="26"/>
        <end position="71"/>
    </location>
</feature>
<proteinExistence type="predicted"/>
<accession>A0A9P5MSA7</accession>
<dbReference type="EMBL" id="WHVB01000014">
    <property type="protein sequence ID" value="KAF8476659.1"/>
    <property type="molecule type" value="Genomic_DNA"/>
</dbReference>
<gene>
    <name evidence="2" type="ORF">DFH94DRAFT_757438</name>
</gene>
<comment type="caution">
    <text evidence="2">The sequence shown here is derived from an EMBL/GenBank/DDBJ whole genome shotgun (WGS) entry which is preliminary data.</text>
</comment>
<dbReference type="Proteomes" id="UP000759537">
    <property type="component" value="Unassembled WGS sequence"/>
</dbReference>
<protein>
    <recommendedName>
        <fullName evidence="4">Secreted protein</fullName>
    </recommendedName>
</protein>
<feature type="signal peptide" evidence="1">
    <location>
        <begin position="1"/>
        <end position="25"/>
    </location>
</feature>
<reference evidence="2" key="1">
    <citation type="submission" date="2019-10" db="EMBL/GenBank/DDBJ databases">
        <authorList>
            <consortium name="DOE Joint Genome Institute"/>
            <person name="Kuo A."/>
            <person name="Miyauchi S."/>
            <person name="Kiss E."/>
            <person name="Drula E."/>
            <person name="Kohler A."/>
            <person name="Sanchez-Garcia M."/>
            <person name="Andreopoulos B."/>
            <person name="Barry K.W."/>
            <person name="Bonito G."/>
            <person name="Buee M."/>
            <person name="Carver A."/>
            <person name="Chen C."/>
            <person name="Cichocki N."/>
            <person name="Clum A."/>
            <person name="Culley D."/>
            <person name="Crous P.W."/>
            <person name="Fauchery L."/>
            <person name="Girlanda M."/>
            <person name="Hayes R."/>
            <person name="Keri Z."/>
            <person name="LaButti K."/>
            <person name="Lipzen A."/>
            <person name="Lombard V."/>
            <person name="Magnuson J."/>
            <person name="Maillard F."/>
            <person name="Morin E."/>
            <person name="Murat C."/>
            <person name="Nolan M."/>
            <person name="Ohm R."/>
            <person name="Pangilinan J."/>
            <person name="Pereira M."/>
            <person name="Perotto S."/>
            <person name="Peter M."/>
            <person name="Riley R."/>
            <person name="Sitrit Y."/>
            <person name="Stielow B."/>
            <person name="Szollosi G."/>
            <person name="Zifcakova L."/>
            <person name="Stursova M."/>
            <person name="Spatafora J.W."/>
            <person name="Tedersoo L."/>
            <person name="Vaario L.-M."/>
            <person name="Yamada A."/>
            <person name="Yan M."/>
            <person name="Wang P."/>
            <person name="Xu J."/>
            <person name="Bruns T."/>
            <person name="Baldrian P."/>
            <person name="Vilgalys R."/>
            <person name="Henrissat B."/>
            <person name="Grigoriev I.V."/>
            <person name="Hibbett D."/>
            <person name="Nagy L.G."/>
            <person name="Martin F.M."/>
        </authorList>
    </citation>
    <scope>NUCLEOTIDE SEQUENCE</scope>
    <source>
        <strain evidence="2">Prilba</strain>
    </source>
</reference>
<evidence type="ECO:0000313" key="2">
    <source>
        <dbReference type="EMBL" id="KAF8476659.1"/>
    </source>
</evidence>
<evidence type="ECO:0000313" key="3">
    <source>
        <dbReference type="Proteomes" id="UP000759537"/>
    </source>
</evidence>
<keyword evidence="1" id="KW-0732">Signal</keyword>
<reference evidence="2" key="2">
    <citation type="journal article" date="2020" name="Nat. Commun.">
        <title>Large-scale genome sequencing of mycorrhizal fungi provides insights into the early evolution of symbiotic traits.</title>
        <authorList>
            <person name="Miyauchi S."/>
            <person name="Kiss E."/>
            <person name="Kuo A."/>
            <person name="Drula E."/>
            <person name="Kohler A."/>
            <person name="Sanchez-Garcia M."/>
            <person name="Morin E."/>
            <person name="Andreopoulos B."/>
            <person name="Barry K.W."/>
            <person name="Bonito G."/>
            <person name="Buee M."/>
            <person name="Carver A."/>
            <person name="Chen C."/>
            <person name="Cichocki N."/>
            <person name="Clum A."/>
            <person name="Culley D."/>
            <person name="Crous P.W."/>
            <person name="Fauchery L."/>
            <person name="Girlanda M."/>
            <person name="Hayes R.D."/>
            <person name="Keri Z."/>
            <person name="LaButti K."/>
            <person name="Lipzen A."/>
            <person name="Lombard V."/>
            <person name="Magnuson J."/>
            <person name="Maillard F."/>
            <person name="Murat C."/>
            <person name="Nolan M."/>
            <person name="Ohm R.A."/>
            <person name="Pangilinan J."/>
            <person name="Pereira M.F."/>
            <person name="Perotto S."/>
            <person name="Peter M."/>
            <person name="Pfister S."/>
            <person name="Riley R."/>
            <person name="Sitrit Y."/>
            <person name="Stielow J.B."/>
            <person name="Szollosi G."/>
            <person name="Zifcakova L."/>
            <person name="Stursova M."/>
            <person name="Spatafora J.W."/>
            <person name="Tedersoo L."/>
            <person name="Vaario L.M."/>
            <person name="Yamada A."/>
            <person name="Yan M."/>
            <person name="Wang P."/>
            <person name="Xu J."/>
            <person name="Bruns T."/>
            <person name="Baldrian P."/>
            <person name="Vilgalys R."/>
            <person name="Dunand C."/>
            <person name="Henrissat B."/>
            <person name="Grigoriev I.V."/>
            <person name="Hibbett D."/>
            <person name="Nagy L.G."/>
            <person name="Martin F.M."/>
        </authorList>
    </citation>
    <scope>NUCLEOTIDE SEQUENCE</scope>
    <source>
        <strain evidence="2">Prilba</strain>
    </source>
</reference>
<keyword evidence="3" id="KW-1185">Reference proteome</keyword>
<evidence type="ECO:0008006" key="4">
    <source>
        <dbReference type="Google" id="ProtNLM"/>
    </source>
</evidence>
<sequence length="71" mass="7847">MSACRTACPHILVGRIALLLAVAAAQKLAQKSETPRNRVGERRELKSHILRRVKISGSGIRAQIRGFKMLL</sequence>
<name>A0A9P5MSA7_9AGAM</name>
<evidence type="ECO:0000256" key="1">
    <source>
        <dbReference type="SAM" id="SignalP"/>
    </source>
</evidence>
<organism evidence="2 3">
    <name type="scientific">Russula ochroleuca</name>
    <dbReference type="NCBI Taxonomy" id="152965"/>
    <lineage>
        <taxon>Eukaryota</taxon>
        <taxon>Fungi</taxon>
        <taxon>Dikarya</taxon>
        <taxon>Basidiomycota</taxon>
        <taxon>Agaricomycotina</taxon>
        <taxon>Agaricomycetes</taxon>
        <taxon>Russulales</taxon>
        <taxon>Russulaceae</taxon>
        <taxon>Russula</taxon>
    </lineage>
</organism>
<dbReference type="AlphaFoldDB" id="A0A9P5MSA7"/>